<feature type="non-terminal residue" evidence="5">
    <location>
        <position position="1"/>
    </location>
</feature>
<proteinExistence type="inferred from homology"/>
<organism evidence="5">
    <name type="scientific">marine sediment metagenome</name>
    <dbReference type="NCBI Taxonomy" id="412755"/>
    <lineage>
        <taxon>unclassified sequences</taxon>
        <taxon>metagenomes</taxon>
        <taxon>ecological metagenomes</taxon>
    </lineage>
</organism>
<dbReference type="Gene3D" id="3.20.20.140">
    <property type="entry name" value="Metal-dependent hydrolases"/>
    <property type="match status" value="1"/>
</dbReference>
<dbReference type="AlphaFoldDB" id="X1NQF3"/>
<dbReference type="InterPro" id="IPR000873">
    <property type="entry name" value="AMP-dep_synth/lig_dom"/>
</dbReference>
<dbReference type="GO" id="GO:0016787">
    <property type="term" value="F:hydrolase activity"/>
    <property type="evidence" value="ECO:0007669"/>
    <property type="project" value="InterPro"/>
</dbReference>
<evidence type="ECO:0008006" key="6">
    <source>
        <dbReference type="Google" id="ProtNLM"/>
    </source>
</evidence>
<keyword evidence="2" id="KW-0436">Ligase</keyword>
<comment type="caution">
    <text evidence="5">The sequence shown here is derived from an EMBL/GenBank/DDBJ whole genome shotgun (WGS) entry which is preliminary data.</text>
</comment>
<protein>
    <recommendedName>
        <fullName evidence="6">Amidohydrolase-related domain-containing protein</fullName>
    </recommendedName>
</protein>
<dbReference type="SUPFAM" id="SSF56801">
    <property type="entry name" value="Acetyl-CoA synthetase-like"/>
    <property type="match status" value="1"/>
</dbReference>
<dbReference type="GO" id="GO:0031956">
    <property type="term" value="F:medium-chain fatty acid-CoA ligase activity"/>
    <property type="evidence" value="ECO:0007669"/>
    <property type="project" value="TreeGrafter"/>
</dbReference>
<evidence type="ECO:0000256" key="2">
    <source>
        <dbReference type="ARBA" id="ARBA00022598"/>
    </source>
</evidence>
<accession>X1NQF3</accession>
<evidence type="ECO:0000313" key="5">
    <source>
        <dbReference type="EMBL" id="GAI46267.1"/>
    </source>
</evidence>
<dbReference type="InterPro" id="IPR006680">
    <property type="entry name" value="Amidohydro-rel"/>
</dbReference>
<dbReference type="PANTHER" id="PTHR43201">
    <property type="entry name" value="ACYL-COA SYNTHETASE"/>
    <property type="match status" value="1"/>
</dbReference>
<dbReference type="GO" id="GO:0006631">
    <property type="term" value="P:fatty acid metabolic process"/>
    <property type="evidence" value="ECO:0007669"/>
    <property type="project" value="TreeGrafter"/>
</dbReference>
<feature type="domain" description="AMP-dependent synthetase/ligase" evidence="3">
    <location>
        <begin position="5"/>
        <end position="105"/>
    </location>
</feature>
<dbReference type="Gene3D" id="3.40.50.980">
    <property type="match status" value="1"/>
</dbReference>
<dbReference type="InterPro" id="IPR032466">
    <property type="entry name" value="Metal_Hydrolase"/>
</dbReference>
<dbReference type="Pfam" id="PF00501">
    <property type="entry name" value="AMP-binding"/>
    <property type="match status" value="1"/>
</dbReference>
<name>X1NQF3_9ZZZZ</name>
<dbReference type="Pfam" id="PF04909">
    <property type="entry name" value="Amidohydro_2"/>
    <property type="match status" value="1"/>
</dbReference>
<evidence type="ECO:0000259" key="3">
    <source>
        <dbReference type="Pfam" id="PF00501"/>
    </source>
</evidence>
<feature type="domain" description="Amidohydrolase-related" evidence="4">
    <location>
        <begin position="118"/>
        <end position="208"/>
    </location>
</feature>
<dbReference type="PANTHER" id="PTHR43201:SF5">
    <property type="entry name" value="MEDIUM-CHAIN ACYL-COA LIGASE ACSF2, MITOCHONDRIAL"/>
    <property type="match status" value="1"/>
</dbReference>
<dbReference type="EMBL" id="BARV01025734">
    <property type="protein sequence ID" value="GAI46267.1"/>
    <property type="molecule type" value="Genomic_DNA"/>
</dbReference>
<evidence type="ECO:0000256" key="1">
    <source>
        <dbReference type="ARBA" id="ARBA00006432"/>
    </source>
</evidence>
<comment type="similarity">
    <text evidence="1">Belongs to the ATP-dependent AMP-binding enzyme family.</text>
</comment>
<sequence length="214" mass="24193">PYYYVFSANKMVFPGRFTPESFCELVQTEKVTSAGLVPTMLAMLIEFPDLDKYDLSSLAGIAVGGAALPLGLKAKAEKLIPGFTAASGYGMTETAAGSIGAFIKREMKDWPKEKLDEVRENVMCDFCAWQIIARRDYSQFCYILRRFLDEFGRERVMFGTDAPLLEHTISSKRWVEIVRNLPHQSPERYRFTEEEVSALLDGNARRLLASIPQK</sequence>
<evidence type="ECO:0000259" key="4">
    <source>
        <dbReference type="Pfam" id="PF04909"/>
    </source>
</evidence>
<reference evidence="5" key="1">
    <citation type="journal article" date="2014" name="Front. Microbiol.">
        <title>High frequency of phylogenetically diverse reductive dehalogenase-homologous genes in deep subseafloor sedimentary metagenomes.</title>
        <authorList>
            <person name="Kawai M."/>
            <person name="Futagami T."/>
            <person name="Toyoda A."/>
            <person name="Takaki Y."/>
            <person name="Nishi S."/>
            <person name="Hori S."/>
            <person name="Arai W."/>
            <person name="Tsubouchi T."/>
            <person name="Morono Y."/>
            <person name="Uchiyama I."/>
            <person name="Ito T."/>
            <person name="Fujiyama A."/>
            <person name="Inagaki F."/>
            <person name="Takami H."/>
        </authorList>
    </citation>
    <scope>NUCLEOTIDE SEQUENCE</scope>
    <source>
        <strain evidence="5">Expedition CK06-06</strain>
    </source>
</reference>
<gene>
    <name evidence="5" type="ORF">S06H3_41708</name>
</gene>
<dbReference type="SUPFAM" id="SSF51556">
    <property type="entry name" value="Metallo-dependent hydrolases"/>
    <property type="match status" value="1"/>
</dbReference>